<reference evidence="1 2" key="1">
    <citation type="journal article" date="2017" name="Biotechnol. Biofuels">
        <title>Differential beta-glucosidase expression as a function of carbon source availability in Talaromyces amestolkiae: a genomic and proteomic approach.</title>
        <authorList>
            <person name="de Eugenio L.I."/>
            <person name="Mendez-Liter J.A."/>
            <person name="Nieto-Dominguez M."/>
            <person name="Alonso L."/>
            <person name="Gil-Munoz J."/>
            <person name="Barriuso J."/>
            <person name="Prieto A."/>
            <person name="Martinez M.J."/>
        </authorList>
    </citation>
    <scope>NUCLEOTIDE SEQUENCE [LARGE SCALE GENOMIC DNA]</scope>
    <source>
        <strain evidence="1 2">CIB</strain>
    </source>
</reference>
<dbReference type="STRING" id="1196081.A0A364KUI5"/>
<dbReference type="PANTHER" id="PTHR43591">
    <property type="entry name" value="METHYLTRANSFERASE"/>
    <property type="match status" value="1"/>
</dbReference>
<dbReference type="Proteomes" id="UP000249363">
    <property type="component" value="Unassembled WGS sequence"/>
</dbReference>
<keyword evidence="2" id="KW-1185">Reference proteome</keyword>
<dbReference type="PANTHER" id="PTHR43591:SF105">
    <property type="entry name" value="METHYLTRANSFERASE DOMAIN-CONTAINING PROTEIN-RELATED"/>
    <property type="match status" value="1"/>
</dbReference>
<evidence type="ECO:0000313" key="1">
    <source>
        <dbReference type="EMBL" id="RAO67216.1"/>
    </source>
</evidence>
<dbReference type="CDD" id="cd02440">
    <property type="entry name" value="AdoMet_MTases"/>
    <property type="match status" value="1"/>
</dbReference>
<sequence length="371" mass="42897">MTAHRLERVPAIIYRESHTAIRTNVLASPLQAYKYENNRRYHAYREGSYWGPNDEQDAYHQKVAHHLFTLVLQDRLYFAPVAQPHHVLDIGTGIGLWASNVSDAHPQAQILGTDLSPLWHPDFTIRPNLTFEVDDCCSNWTYLDEGRELFDLVHIRCLYGSVKDWRKLYQQAFEHLEPGKGWIEQVEVSLVPRFLYTRGDAVGSDFCHKEGKGWDSTAADHDSNSIFVTWYRFWQECSKRTGKTWFVADQMASLIYEAGFEDVRQERYMLPLFDSSEGIAPTATTTSSICGEYSDYPVTRLAEIARWFRQFWETGMEGWILAVSTRYMGWTANEAKEFVAKTNQVLAEQSSRVYYELVVVYGQRPLLEGVS</sequence>
<dbReference type="GO" id="GO:0008168">
    <property type="term" value="F:methyltransferase activity"/>
    <property type="evidence" value="ECO:0007669"/>
    <property type="project" value="TreeGrafter"/>
</dbReference>
<dbReference type="SUPFAM" id="SSF53335">
    <property type="entry name" value="S-adenosyl-L-methionine-dependent methyltransferases"/>
    <property type="match status" value="1"/>
</dbReference>
<dbReference type="RefSeq" id="XP_040731732.1">
    <property type="nucleotide sequence ID" value="XM_040875461.1"/>
</dbReference>
<dbReference type="Pfam" id="PF13489">
    <property type="entry name" value="Methyltransf_23"/>
    <property type="match status" value="1"/>
</dbReference>
<proteinExistence type="predicted"/>
<name>A0A364KUI5_TALAM</name>
<protein>
    <recommendedName>
        <fullName evidence="3">Methyltransferase domain-containing protein</fullName>
    </recommendedName>
</protein>
<dbReference type="EMBL" id="MIKG01000005">
    <property type="protein sequence ID" value="RAO67216.1"/>
    <property type="molecule type" value="Genomic_DNA"/>
</dbReference>
<dbReference type="Gene3D" id="3.40.50.150">
    <property type="entry name" value="Vaccinia Virus protein VP39"/>
    <property type="match status" value="1"/>
</dbReference>
<dbReference type="GeneID" id="63792444"/>
<evidence type="ECO:0000313" key="2">
    <source>
        <dbReference type="Proteomes" id="UP000249363"/>
    </source>
</evidence>
<dbReference type="AlphaFoldDB" id="A0A364KUI5"/>
<accession>A0A364KUI5</accession>
<dbReference type="InterPro" id="IPR029063">
    <property type="entry name" value="SAM-dependent_MTases_sf"/>
</dbReference>
<dbReference type="OrthoDB" id="2013972at2759"/>
<evidence type="ECO:0008006" key="3">
    <source>
        <dbReference type="Google" id="ProtNLM"/>
    </source>
</evidence>
<gene>
    <name evidence="1" type="ORF">BHQ10_003228</name>
</gene>
<comment type="caution">
    <text evidence="1">The sequence shown here is derived from an EMBL/GenBank/DDBJ whole genome shotgun (WGS) entry which is preliminary data.</text>
</comment>
<organism evidence="1 2">
    <name type="scientific">Talaromyces amestolkiae</name>
    <dbReference type="NCBI Taxonomy" id="1196081"/>
    <lineage>
        <taxon>Eukaryota</taxon>
        <taxon>Fungi</taxon>
        <taxon>Dikarya</taxon>
        <taxon>Ascomycota</taxon>
        <taxon>Pezizomycotina</taxon>
        <taxon>Eurotiomycetes</taxon>
        <taxon>Eurotiomycetidae</taxon>
        <taxon>Eurotiales</taxon>
        <taxon>Trichocomaceae</taxon>
        <taxon>Talaromyces</taxon>
        <taxon>Talaromyces sect. Talaromyces</taxon>
    </lineage>
</organism>